<dbReference type="Pfam" id="PF00393">
    <property type="entry name" value="6PGD"/>
    <property type="match status" value="1"/>
</dbReference>
<proteinExistence type="inferred from homology"/>
<dbReference type="InterPro" id="IPR006183">
    <property type="entry name" value="Pgluconate_DH"/>
</dbReference>
<dbReference type="Proteomes" id="UP001164714">
    <property type="component" value="Chromosome"/>
</dbReference>
<keyword evidence="3" id="KW-0311">Gluconate utilization</keyword>
<dbReference type="GO" id="GO:0050661">
    <property type="term" value="F:NADP binding"/>
    <property type="evidence" value="ECO:0007669"/>
    <property type="project" value="InterPro"/>
</dbReference>
<dbReference type="GO" id="GO:0019521">
    <property type="term" value="P:D-gluconate metabolic process"/>
    <property type="evidence" value="ECO:0007669"/>
    <property type="project" value="UniProtKB-KW"/>
</dbReference>
<reference evidence="5 7" key="1">
    <citation type="journal article" date="2016" name="Genome Announc.">
        <title>Complete Genome Sequences of Aerococcus christensenii CCUG 28831T, Aerococcus sanguinicola CCUG 43001T, Aerococcus urinae CCUG 36881T, Aerococcus urinaeequi CCUG 28094T, Aerococcus urinaehominis CCUG 42038 BT, and Aerococcus viridans CCUG 4311T.</title>
        <authorList>
            <person name="Carkaci D."/>
            <person name="Dargis R."/>
            <person name="Nielsen X.C."/>
            <person name="Skovgaard O."/>
            <person name="Fuursted K."/>
            <person name="Christensen J.J."/>
        </authorList>
    </citation>
    <scope>NUCLEOTIDE SEQUENCE [LARGE SCALE GENOMIC DNA]</scope>
    <source>
        <strain evidence="5 7">CCUG28094</strain>
    </source>
</reference>
<evidence type="ECO:0000313" key="7">
    <source>
        <dbReference type="Proteomes" id="UP000067698"/>
    </source>
</evidence>
<evidence type="ECO:0000313" key="8">
    <source>
        <dbReference type="Proteomes" id="UP001164714"/>
    </source>
</evidence>
<reference evidence="7" key="2">
    <citation type="submission" date="2016-01" db="EMBL/GenBank/DDBJ databases">
        <title>Six Aerococcus type strain genome sequencing and assembly using PacBio and Illumina Hiseq.</title>
        <authorList>
            <person name="Carkaci D."/>
            <person name="Dargis R."/>
            <person name="Nielsen X.C."/>
            <person name="Skovgaard O."/>
            <person name="Fuursted K."/>
            <person name="Christensen J.J."/>
        </authorList>
    </citation>
    <scope>NUCLEOTIDE SEQUENCE [LARGE SCALE GENOMIC DNA]</scope>
    <source>
        <strain evidence="7">CCUG28094</strain>
    </source>
</reference>
<dbReference type="InterPro" id="IPR008927">
    <property type="entry name" value="6-PGluconate_DH-like_C_sf"/>
</dbReference>
<evidence type="ECO:0000256" key="2">
    <source>
        <dbReference type="ARBA" id="ARBA00023002"/>
    </source>
</evidence>
<dbReference type="PANTHER" id="PTHR11811">
    <property type="entry name" value="6-PHOSPHOGLUCONATE DEHYDROGENASE"/>
    <property type="match status" value="1"/>
</dbReference>
<dbReference type="Pfam" id="PF03446">
    <property type="entry name" value="NAD_binding_2"/>
    <property type="match status" value="1"/>
</dbReference>
<accession>A0A0U4WN84</accession>
<name>A0A0U4WN84_9LACT</name>
<dbReference type="NCBIfam" id="NF007161">
    <property type="entry name" value="PRK09599.1"/>
    <property type="match status" value="1"/>
</dbReference>
<dbReference type="InterPro" id="IPR006114">
    <property type="entry name" value="6PGDH_C"/>
</dbReference>
<keyword evidence="2" id="KW-0560">Oxidoreductase</keyword>
<feature type="domain" description="6-phosphogluconate dehydrogenase C-terminal" evidence="4">
    <location>
        <begin position="167"/>
        <end position="298"/>
    </location>
</feature>
<comment type="similarity">
    <text evidence="1">Belongs to the 6-phosphogluconate dehydrogenase family.</text>
</comment>
<dbReference type="InterPro" id="IPR004849">
    <property type="entry name" value="6DGDH_YqeC"/>
</dbReference>
<dbReference type="SUPFAM" id="SSF48179">
    <property type="entry name" value="6-phosphogluconate dehydrogenase C-terminal domain-like"/>
    <property type="match status" value="1"/>
</dbReference>
<organism evidence="6 8">
    <name type="scientific">Aerococcus urinaeequi</name>
    <dbReference type="NCBI Taxonomy" id="51665"/>
    <lineage>
        <taxon>Bacteria</taxon>
        <taxon>Bacillati</taxon>
        <taxon>Bacillota</taxon>
        <taxon>Bacilli</taxon>
        <taxon>Lactobacillales</taxon>
        <taxon>Aerococcaceae</taxon>
        <taxon>Aerococcus</taxon>
    </lineage>
</organism>
<dbReference type="PRINTS" id="PR00076">
    <property type="entry name" value="6PGDHDRGNASE"/>
</dbReference>
<evidence type="ECO:0000256" key="3">
    <source>
        <dbReference type="ARBA" id="ARBA00023064"/>
    </source>
</evidence>
<evidence type="ECO:0000259" key="4">
    <source>
        <dbReference type="SMART" id="SM01350"/>
    </source>
</evidence>
<evidence type="ECO:0000313" key="6">
    <source>
        <dbReference type="EMBL" id="WAT24536.1"/>
    </source>
</evidence>
<protein>
    <submittedName>
        <fullName evidence="5 6">6-phosphogluconate dehydrogenase</fullName>
    </submittedName>
</protein>
<dbReference type="Gene3D" id="1.10.1040.10">
    <property type="entry name" value="N-(1-d-carboxylethyl)-l-norvaline Dehydrogenase, domain 2"/>
    <property type="match status" value="1"/>
</dbReference>
<dbReference type="InterPro" id="IPR036291">
    <property type="entry name" value="NAD(P)-bd_dom_sf"/>
</dbReference>
<dbReference type="KEGG" id="aui:APT62_00120"/>
<dbReference type="SUPFAM" id="SSF51735">
    <property type="entry name" value="NAD(P)-binding Rossmann-fold domains"/>
    <property type="match status" value="1"/>
</dbReference>
<dbReference type="GeneID" id="92866813"/>
<dbReference type="SMART" id="SM01350">
    <property type="entry name" value="6PGD"/>
    <property type="match status" value="1"/>
</dbReference>
<dbReference type="NCBIfam" id="TIGR00872">
    <property type="entry name" value="gnd_rel"/>
    <property type="match status" value="1"/>
</dbReference>
<reference evidence="6" key="3">
    <citation type="submission" date="2022-12" db="EMBL/GenBank/DDBJ databases">
        <title>Whole genome sequence analysis of a duck derived balloon bacteium Aerococcus urinaeequi henan2020.</title>
        <authorList>
            <person name="Zhang H."/>
            <person name="Qiao H.X."/>
            <person name="Bian C.Z."/>
            <person name="Shu J.C."/>
        </authorList>
    </citation>
    <scope>NUCLEOTIDE SEQUENCE</scope>
    <source>
        <strain evidence="6">2020-HN-1</strain>
    </source>
</reference>
<dbReference type="EMBL" id="CP114063">
    <property type="protein sequence ID" value="WAT24536.1"/>
    <property type="molecule type" value="Genomic_DNA"/>
</dbReference>
<evidence type="ECO:0000256" key="1">
    <source>
        <dbReference type="ARBA" id="ARBA00008419"/>
    </source>
</evidence>
<sequence>MKIGIIGLGKMGANLALNGLDHGWNIIGYDASAQARESATKQGIPTVASQEALLEALDQEKIILLSTPAGHITNQILQDLGSTLQAGDIVIDSGNSKYKDSLLMGQILLDKGIYLLDCGTSGGIDGARNGVNLMIGGDPTAFKVVEPFFSDIACTDGYLYTGPSGSGHYLKMVHNGIEYGMMQAIGEGFSVLEASNYDFDFAAVSKLWNNGSVVRSWLMELLEESFNDDSQLDKIVGKIDSSGEAKYTVEEALSLDVPVPIIAQSLFVRNDSQLPDSFSNKVVSALRSGFGGHPIERK</sequence>
<dbReference type="EMBL" id="CP014162">
    <property type="protein sequence ID" value="AMB97539.1"/>
    <property type="molecule type" value="Genomic_DNA"/>
</dbReference>
<dbReference type="OrthoDB" id="9804542at2"/>
<dbReference type="RefSeq" id="WP_016897189.1">
    <property type="nucleotide sequence ID" value="NZ_CP013988.1"/>
</dbReference>
<evidence type="ECO:0000313" key="5">
    <source>
        <dbReference type="EMBL" id="AMB97539.1"/>
    </source>
</evidence>
<dbReference type="Proteomes" id="UP000067698">
    <property type="component" value="Chromosome"/>
</dbReference>
<dbReference type="Gene3D" id="3.40.50.720">
    <property type="entry name" value="NAD(P)-binding Rossmann-like Domain"/>
    <property type="match status" value="1"/>
</dbReference>
<dbReference type="InterPro" id="IPR013328">
    <property type="entry name" value="6PGD_dom2"/>
</dbReference>
<dbReference type="InterPro" id="IPR006115">
    <property type="entry name" value="6PGDH_NADP-bd"/>
</dbReference>
<dbReference type="GO" id="GO:0004616">
    <property type="term" value="F:phosphogluconate dehydrogenase (decarboxylating) activity"/>
    <property type="evidence" value="ECO:0007669"/>
    <property type="project" value="InterPro"/>
</dbReference>
<dbReference type="AlphaFoldDB" id="A0A0U4WN84"/>
<gene>
    <name evidence="6" type="primary">gnd</name>
    <name evidence="5" type="ORF">AWM74_04510</name>
    <name evidence="6" type="ORF">OZ415_10035</name>
</gene>
<dbReference type="GO" id="GO:0006098">
    <property type="term" value="P:pentose-phosphate shunt"/>
    <property type="evidence" value="ECO:0007669"/>
    <property type="project" value="InterPro"/>
</dbReference>